<dbReference type="InterPro" id="IPR011990">
    <property type="entry name" value="TPR-like_helical_dom_sf"/>
</dbReference>
<dbReference type="PROSITE" id="PS50005">
    <property type="entry name" value="TPR"/>
    <property type="match status" value="3"/>
</dbReference>
<keyword evidence="1" id="KW-0802">TPR repeat</keyword>
<dbReference type="PANTHER" id="PTHR12558">
    <property type="entry name" value="CELL DIVISION CYCLE 16,23,27"/>
    <property type="match status" value="1"/>
</dbReference>
<dbReference type="InterPro" id="IPR019734">
    <property type="entry name" value="TPR_rpt"/>
</dbReference>
<gene>
    <name evidence="3" type="ORF">GCM10023091_05130</name>
</gene>
<organism evidence="3 4">
    <name type="scientific">Ravibacter arvi</name>
    <dbReference type="NCBI Taxonomy" id="2051041"/>
    <lineage>
        <taxon>Bacteria</taxon>
        <taxon>Pseudomonadati</taxon>
        <taxon>Bacteroidota</taxon>
        <taxon>Cytophagia</taxon>
        <taxon>Cytophagales</taxon>
        <taxon>Spirosomataceae</taxon>
        <taxon>Ravibacter</taxon>
    </lineage>
</organism>
<keyword evidence="4" id="KW-1185">Reference proteome</keyword>
<feature type="repeat" description="TPR" evidence="1">
    <location>
        <begin position="110"/>
        <end position="143"/>
    </location>
</feature>
<evidence type="ECO:0000313" key="3">
    <source>
        <dbReference type="EMBL" id="GAA4432669.1"/>
    </source>
</evidence>
<feature type="repeat" description="TPR" evidence="1">
    <location>
        <begin position="658"/>
        <end position="691"/>
    </location>
</feature>
<dbReference type="Gene3D" id="1.25.40.10">
    <property type="entry name" value="Tetratricopeptide repeat domain"/>
    <property type="match status" value="9"/>
</dbReference>
<evidence type="ECO:0000256" key="1">
    <source>
        <dbReference type="PROSITE-ProRule" id="PRU00339"/>
    </source>
</evidence>
<protein>
    <submittedName>
        <fullName evidence="3">Tetratricopeptide repeat protein</fullName>
    </submittedName>
</protein>
<feature type="signal peptide" evidence="2">
    <location>
        <begin position="1"/>
        <end position="23"/>
    </location>
</feature>
<dbReference type="Pfam" id="PF13174">
    <property type="entry name" value="TPR_6"/>
    <property type="match status" value="4"/>
</dbReference>
<evidence type="ECO:0000313" key="4">
    <source>
        <dbReference type="Proteomes" id="UP001501508"/>
    </source>
</evidence>
<keyword evidence="2" id="KW-0732">Signal</keyword>
<dbReference type="Pfam" id="PF13432">
    <property type="entry name" value="TPR_16"/>
    <property type="match status" value="3"/>
</dbReference>
<feature type="chain" id="PRO_5045313582" evidence="2">
    <location>
        <begin position="24"/>
        <end position="1004"/>
    </location>
</feature>
<feature type="repeat" description="TPR" evidence="1">
    <location>
        <begin position="621"/>
        <end position="654"/>
    </location>
</feature>
<proteinExistence type="predicted"/>
<dbReference type="SUPFAM" id="SSF48452">
    <property type="entry name" value="TPR-like"/>
    <property type="match status" value="7"/>
</dbReference>
<dbReference type="EMBL" id="BAABEY010000002">
    <property type="protein sequence ID" value="GAA4432669.1"/>
    <property type="molecule type" value="Genomic_DNA"/>
</dbReference>
<sequence length="1004" mass="114015">MSFKRSLLIAGCLVTLHGTSVDAQNTLGYSEPETRFRRGLEFFEKSNFLAARQEFDEYLKENSRLLSTSDYNSVTAQYYIAVTGLYLNYPEAEMQVDRFVRNHAEHPKAQQIYSDLGKHFYDNKDYDKAIGYLEKAVKYAGSTAKKDESTYQLAMSYYNTKQEEKALALFNSLKGNTGFANSADAAYYAGVIQYKNKNYQAAYNDFTRIENHPYYKDQVPNWIVTSLYHLNRYDELVTYGEKILKQGGQKMDEVALYVAEVYYLKGDYKGAVPAYERYQKMIGKKALNPLAALHYGHAQFRNENFKGAIDQLKNVATGKDSTAQYASYLLGISYLQEGNPNFALTSFQNAARMDFNPQVKEEASFNGAKVLIDVGNHNEALKELQNFASRYPGSKYAEEVDQLIADTYAKANNNTAAIAYIEKLKKRTPEINATYQRLTYNQGVTDFNKQAYPAAILMMDKSLKTPMDENLNMAAQYLKAESYTAMGQLDKATPIYSQMSRDPKTGIYGQKSLYALGYIHYNRKEYRQALNYFKDFVARPAGIETQMLEDATTRLADCYLAEKNYAEAMKTYESVSASGKVDNDYALFQKGRTMVYMNRGDQGKVQFEQLVKQYPKSSYVDDALFQIADIDFQKEDYSPAIKGFTRLINEQPKSYMIPAALLRRAQSYYNIQVYEHAITDFKRILSEFPSSPSANSALEGIQEAYTAVGRPEEFNQVLGIVRKNNPGNNKLEDVEFENARNLFYAQKYQAAIDALNQFQQSYAGSKHLYDSRYFLAASYDKLNDIGKALQLYGAVIQDNRSSYVAAAAQRSAELEIDRGNFSNAVSSYRVLLRNAENKKEQGIAWVGLMDTYYAMKRYDSSMVYVKEVINLGNVVPDGVGKARLLEGKIAYDQGNMPQAAEIMKKVSGDFKDEVGAEAKYWVAMAEFRQKKYKETEATVFELSKNFDGYDKWRVKSFLLLADVYVATNEPGQAKATLQSIIENSDDQEAVVEAKEKLAKIDANR</sequence>
<reference evidence="4" key="1">
    <citation type="journal article" date="2019" name="Int. J. Syst. Evol. Microbiol.">
        <title>The Global Catalogue of Microorganisms (GCM) 10K type strain sequencing project: providing services to taxonomists for standard genome sequencing and annotation.</title>
        <authorList>
            <consortium name="The Broad Institute Genomics Platform"/>
            <consortium name="The Broad Institute Genome Sequencing Center for Infectious Disease"/>
            <person name="Wu L."/>
            <person name="Ma J."/>
        </authorList>
    </citation>
    <scope>NUCLEOTIDE SEQUENCE [LARGE SCALE GENOMIC DNA]</scope>
    <source>
        <strain evidence="4">JCM 31920</strain>
    </source>
</reference>
<dbReference type="Pfam" id="PF13512">
    <property type="entry name" value="TPR_18"/>
    <property type="match status" value="1"/>
</dbReference>
<dbReference type="RefSeq" id="WP_345026461.1">
    <property type="nucleotide sequence ID" value="NZ_BAABEY010000002.1"/>
</dbReference>
<evidence type="ECO:0000256" key="2">
    <source>
        <dbReference type="SAM" id="SignalP"/>
    </source>
</evidence>
<dbReference type="SMART" id="SM00028">
    <property type="entry name" value="TPR"/>
    <property type="match status" value="13"/>
</dbReference>
<accession>A0ABP8LMP4</accession>
<name>A0ABP8LMP4_9BACT</name>
<comment type="caution">
    <text evidence="3">The sequence shown here is derived from an EMBL/GenBank/DDBJ whole genome shotgun (WGS) entry which is preliminary data.</text>
</comment>
<dbReference type="PANTHER" id="PTHR12558:SF13">
    <property type="entry name" value="CELL DIVISION CYCLE PROTEIN 27 HOMOLOG"/>
    <property type="match status" value="1"/>
</dbReference>
<dbReference type="Proteomes" id="UP001501508">
    <property type="component" value="Unassembled WGS sequence"/>
</dbReference>